<feature type="region of interest" description="Disordered" evidence="1">
    <location>
        <begin position="429"/>
        <end position="448"/>
    </location>
</feature>
<protein>
    <submittedName>
        <fullName evidence="2">Uncharacterized protein</fullName>
    </submittedName>
</protein>
<evidence type="ECO:0000313" key="2">
    <source>
        <dbReference type="EMBL" id="ODQ62080.1"/>
    </source>
</evidence>
<name>A0A1E3P9V1_WICAA</name>
<reference evidence="2 3" key="1">
    <citation type="journal article" date="2016" name="Proc. Natl. Acad. Sci. U.S.A.">
        <title>Comparative genomics of biotechnologically important yeasts.</title>
        <authorList>
            <person name="Riley R."/>
            <person name="Haridas S."/>
            <person name="Wolfe K.H."/>
            <person name="Lopes M.R."/>
            <person name="Hittinger C.T."/>
            <person name="Goeker M."/>
            <person name="Salamov A.A."/>
            <person name="Wisecaver J.H."/>
            <person name="Long T.M."/>
            <person name="Calvey C.H."/>
            <person name="Aerts A.L."/>
            <person name="Barry K.W."/>
            <person name="Choi C."/>
            <person name="Clum A."/>
            <person name="Coughlan A.Y."/>
            <person name="Deshpande S."/>
            <person name="Douglass A.P."/>
            <person name="Hanson S.J."/>
            <person name="Klenk H.-P."/>
            <person name="LaButti K.M."/>
            <person name="Lapidus A."/>
            <person name="Lindquist E.A."/>
            <person name="Lipzen A.M."/>
            <person name="Meier-Kolthoff J.P."/>
            <person name="Ohm R.A."/>
            <person name="Otillar R.P."/>
            <person name="Pangilinan J.L."/>
            <person name="Peng Y."/>
            <person name="Rokas A."/>
            <person name="Rosa C.A."/>
            <person name="Scheuner C."/>
            <person name="Sibirny A.A."/>
            <person name="Slot J.C."/>
            <person name="Stielow J.B."/>
            <person name="Sun H."/>
            <person name="Kurtzman C.P."/>
            <person name="Blackwell M."/>
            <person name="Grigoriev I.V."/>
            <person name="Jeffries T.W."/>
        </authorList>
    </citation>
    <scope>NUCLEOTIDE SEQUENCE [LARGE SCALE GENOMIC DNA]</scope>
    <source>
        <strain evidence="3">ATCC 58044 / CBS 1984 / NCYC 433 / NRRL Y-366-8</strain>
    </source>
</reference>
<feature type="compositionally biased region" description="Low complexity" evidence="1">
    <location>
        <begin position="429"/>
        <end position="445"/>
    </location>
</feature>
<gene>
    <name evidence="2" type="ORF">WICANDRAFT_98658</name>
</gene>
<keyword evidence="3" id="KW-1185">Reference proteome</keyword>
<proteinExistence type="predicted"/>
<evidence type="ECO:0000256" key="1">
    <source>
        <dbReference type="SAM" id="MobiDB-lite"/>
    </source>
</evidence>
<evidence type="ECO:0000313" key="3">
    <source>
        <dbReference type="Proteomes" id="UP000094112"/>
    </source>
</evidence>
<dbReference type="AlphaFoldDB" id="A0A1E3P9V1"/>
<dbReference type="STRING" id="683960.A0A1E3P9V1"/>
<dbReference type="GeneID" id="30203909"/>
<dbReference type="OrthoDB" id="3980007at2759"/>
<accession>A0A1E3P9V1</accession>
<sequence length="500" mass="57903">MCTPLIKLDEFDTSLPVEFVNNILHCETCFLNGKFRFSLILNELTKFIYGISILPFNTIQLLKQKILDLHISCNASIMNLSSAQQIRNLTFDESKFINWSKSVLNTYCDRALLLLQNKIILSNVLNTNEDDNNHIFNSSYNQMMNNSKLKFNIEALFRSSTTSSVDGNANILNNYSYDDLSNNLIPASLHYLYEFWKNNNDDIYNSFNWEIRNTVPFDSIILILTNLISDLEKNYDSSYELKNDIRYYLLDKSIDLIFIKFDNKKRSIFKNCFTLMRYLFQILRLRYLKNNNGAGSSYLEFNNLNTEQIIPKPIKRHMNDFKKNGIDSHNYLQQQQQFENSSLGSKASIDFISPAAKWDMQTTSCSQIAPRTMRAIAASSTNPISFNQTATSGTSGFGDDLNDQFNFGPEDDFTAEDVWNPTSIVGGSNMSNSTSLNNSNNNSTNGMFNDDEYKRLELQRIKLQITKFLQEERLSDDDKFNNKYYIWCENEVKQLIERLI</sequence>
<organism evidence="2 3">
    <name type="scientific">Wickerhamomyces anomalus (strain ATCC 58044 / CBS 1984 / NCYC 433 / NRRL Y-366-8)</name>
    <name type="common">Yeast</name>
    <name type="synonym">Hansenula anomala</name>
    <dbReference type="NCBI Taxonomy" id="683960"/>
    <lineage>
        <taxon>Eukaryota</taxon>
        <taxon>Fungi</taxon>
        <taxon>Dikarya</taxon>
        <taxon>Ascomycota</taxon>
        <taxon>Saccharomycotina</taxon>
        <taxon>Saccharomycetes</taxon>
        <taxon>Phaffomycetales</taxon>
        <taxon>Wickerhamomycetaceae</taxon>
        <taxon>Wickerhamomyces</taxon>
    </lineage>
</organism>
<dbReference type="EMBL" id="KV454208">
    <property type="protein sequence ID" value="ODQ62080.1"/>
    <property type="molecule type" value="Genomic_DNA"/>
</dbReference>
<dbReference type="Proteomes" id="UP000094112">
    <property type="component" value="Unassembled WGS sequence"/>
</dbReference>
<dbReference type="RefSeq" id="XP_019041287.1">
    <property type="nucleotide sequence ID" value="XM_019186663.1"/>
</dbReference>